<dbReference type="InterPro" id="IPR027417">
    <property type="entry name" value="P-loop_NTPase"/>
</dbReference>
<dbReference type="RefSeq" id="XP_062747320.1">
    <property type="nucleotide sequence ID" value="XM_062884488.1"/>
</dbReference>
<comment type="caution">
    <text evidence="4">The sequence shown here is derived from an EMBL/GenBank/DDBJ whole genome shotgun (WGS) entry which is preliminary data.</text>
</comment>
<evidence type="ECO:0000313" key="5">
    <source>
        <dbReference type="Proteomes" id="UP001323405"/>
    </source>
</evidence>
<keyword evidence="5" id="KW-1185">Reference proteome</keyword>
<name>A0ABR0GRG7_9PEZI</name>
<protein>
    <recommendedName>
        <fullName evidence="3">Nephrocystin 3-like N-terminal domain-containing protein</fullName>
    </recommendedName>
</protein>
<dbReference type="GeneID" id="87904395"/>
<accession>A0ABR0GRG7</accession>
<keyword evidence="1" id="KW-0677">Repeat</keyword>
<evidence type="ECO:0000313" key="4">
    <source>
        <dbReference type="EMBL" id="KAK4658348.1"/>
    </source>
</evidence>
<dbReference type="PANTHER" id="PTHR10039:SF16">
    <property type="entry name" value="GPI INOSITOL-DEACYLASE"/>
    <property type="match status" value="1"/>
</dbReference>
<dbReference type="EMBL" id="JAFFHA010000002">
    <property type="protein sequence ID" value="KAK4658348.1"/>
    <property type="molecule type" value="Genomic_DNA"/>
</dbReference>
<evidence type="ECO:0000259" key="3">
    <source>
        <dbReference type="Pfam" id="PF24883"/>
    </source>
</evidence>
<sequence length="784" mass="88941">MADPLSIGASVLAFIGLADRIIRLSKFCIDGLKDAPSDIRMIHGEVSSLRAIIDILAESKAPSFLENNAALLNCHRCLSDLETLLPTDAGVGLPRRRLTIAELAWPLKQSKARKTLVELSQHKATLLLIVSGDVLHELRAIKTTLHEIQNNVTESERRSIQTWLEQTNPSRLHNAAISKHEPETCAWLTRSDEWKLWTSSTSPYRMLWIYGIPGAGKTVLASFAIEKIRLLCEGATKYVYAYYYCHYYNAQDEAIPLLRWVVAQVSRQLGWAPVELKRLHDRGCEPTVPELQHILELALARLERLFIIVDAVDESMPRDEIIRLLATISLDARFYKVRILATSRHYGDIERFFSAISSSISMKNPYVDSDIQRHIRARFQSSMRLRRWQNSFQAIEEALVSGANGMFRWVDCQLHSIERLGDKTKLASVLQDLPRDLTESYIRIFEAIPEVDQPFIKRILLWVYGDSRTQWDGRGINGKLLLEAVSFDLYGIKDNAFDWAYLQDLCGCLIAVRNELLNPGVTDGDSFDDGASCWVTLAHYTVWEFLSSYHILSTPVSAFATSTEVAERQYAVGILRNALAARPEDPGTHWRRDREAYCLVVGCMFLGSPWLQTSEDLDLFYQFMDPQNPHYRRFGPIQARALRGEEDFSSHCFFILAIPSQFRVPKQAFKRENNAEVVLNAHLLKNWLYVGAGRSLALPAIGRLSQDEVWELGKHQVAGHFIRLNKSGEVQEIGFDERVWDITSPPTRRLRAASLDPRAGSPALVSSNESNKKRKLDSGSMTRG</sequence>
<dbReference type="SUPFAM" id="SSF52540">
    <property type="entry name" value="P-loop containing nucleoside triphosphate hydrolases"/>
    <property type="match status" value="1"/>
</dbReference>
<dbReference type="Gene3D" id="3.40.50.300">
    <property type="entry name" value="P-loop containing nucleotide triphosphate hydrolases"/>
    <property type="match status" value="1"/>
</dbReference>
<organism evidence="4 5">
    <name type="scientific">Podospora pseudocomata</name>
    <dbReference type="NCBI Taxonomy" id="2093779"/>
    <lineage>
        <taxon>Eukaryota</taxon>
        <taxon>Fungi</taxon>
        <taxon>Dikarya</taxon>
        <taxon>Ascomycota</taxon>
        <taxon>Pezizomycotina</taxon>
        <taxon>Sordariomycetes</taxon>
        <taxon>Sordariomycetidae</taxon>
        <taxon>Sordariales</taxon>
        <taxon>Podosporaceae</taxon>
        <taxon>Podospora</taxon>
    </lineage>
</organism>
<gene>
    <name evidence="4" type="ORF">QC762_101100</name>
</gene>
<dbReference type="Pfam" id="PF24883">
    <property type="entry name" value="NPHP3_N"/>
    <property type="match status" value="1"/>
</dbReference>
<dbReference type="PANTHER" id="PTHR10039">
    <property type="entry name" value="AMELOGENIN"/>
    <property type="match status" value="1"/>
</dbReference>
<reference evidence="4 5" key="1">
    <citation type="journal article" date="2023" name="bioRxiv">
        <title>High-quality genome assemblies of four members of thePodospora anserinaspecies complex.</title>
        <authorList>
            <person name="Ament-Velasquez S.L."/>
            <person name="Vogan A.A."/>
            <person name="Wallerman O."/>
            <person name="Hartmann F."/>
            <person name="Gautier V."/>
            <person name="Silar P."/>
            <person name="Giraud T."/>
            <person name="Johannesson H."/>
        </authorList>
    </citation>
    <scope>NUCLEOTIDE SEQUENCE [LARGE SCALE GENOMIC DNA]</scope>
    <source>
        <strain evidence="4 5">CBS 415.72m</strain>
    </source>
</reference>
<feature type="domain" description="Nephrocystin 3-like N-terminal" evidence="3">
    <location>
        <begin position="183"/>
        <end position="344"/>
    </location>
</feature>
<feature type="region of interest" description="Disordered" evidence="2">
    <location>
        <begin position="751"/>
        <end position="784"/>
    </location>
</feature>
<dbReference type="InterPro" id="IPR056884">
    <property type="entry name" value="NPHP3-like_N"/>
</dbReference>
<proteinExistence type="predicted"/>
<evidence type="ECO:0000256" key="1">
    <source>
        <dbReference type="ARBA" id="ARBA00022737"/>
    </source>
</evidence>
<evidence type="ECO:0000256" key="2">
    <source>
        <dbReference type="SAM" id="MobiDB-lite"/>
    </source>
</evidence>
<dbReference type="Proteomes" id="UP001323405">
    <property type="component" value="Unassembled WGS sequence"/>
</dbReference>